<dbReference type="EMBL" id="JAVDTF010000001">
    <property type="protein sequence ID" value="MDR6783301.1"/>
    <property type="molecule type" value="Genomic_DNA"/>
</dbReference>
<name>A0ACC6KW46_9SPHI</name>
<comment type="caution">
    <text evidence="1">The sequence shown here is derived from an EMBL/GenBank/DDBJ whole genome shotgun (WGS) entry which is preliminary data.</text>
</comment>
<evidence type="ECO:0000313" key="1">
    <source>
        <dbReference type="EMBL" id="MDR6783301.1"/>
    </source>
</evidence>
<reference evidence="1" key="1">
    <citation type="submission" date="2023-07" db="EMBL/GenBank/DDBJ databases">
        <title>Sorghum-associated microbial communities from plants grown in Nebraska, USA.</title>
        <authorList>
            <person name="Schachtman D."/>
        </authorList>
    </citation>
    <scope>NUCLEOTIDE SEQUENCE</scope>
    <source>
        <strain evidence="1">2697</strain>
    </source>
</reference>
<gene>
    <name evidence="1" type="ORF">J2X78_001853</name>
</gene>
<dbReference type="Proteomes" id="UP001246858">
    <property type="component" value="Unassembled WGS sequence"/>
</dbReference>
<protein>
    <submittedName>
        <fullName evidence="1">Uncharacterized protein</fullName>
    </submittedName>
</protein>
<evidence type="ECO:0000313" key="2">
    <source>
        <dbReference type="Proteomes" id="UP001246858"/>
    </source>
</evidence>
<proteinExistence type="predicted"/>
<keyword evidence="2" id="KW-1185">Reference proteome</keyword>
<organism evidence="1 2">
    <name type="scientific">Pedobacter africanus</name>
    <dbReference type="NCBI Taxonomy" id="151894"/>
    <lineage>
        <taxon>Bacteria</taxon>
        <taxon>Pseudomonadati</taxon>
        <taxon>Bacteroidota</taxon>
        <taxon>Sphingobacteriia</taxon>
        <taxon>Sphingobacteriales</taxon>
        <taxon>Sphingobacteriaceae</taxon>
        <taxon>Pedobacter</taxon>
    </lineage>
</organism>
<sequence>MDLQGQKNFHYSLLLIKATMSNGWHIYSATQKGGGPQPTIFQFAQSKDYELVGKLIEPKPLVKYEKVFEMNVYYFSNTVLFSQKIKLRAKQTKVKVNVSFMACTDSQCLPPKEVSLSIPVT</sequence>
<accession>A0ACC6KW46</accession>